<dbReference type="PANTHER" id="PTHR16128:SF5">
    <property type="entry name" value="FAD_NAD(P)-BINDING OXIDOREDUCTASE FAMILY PROTEIN"/>
    <property type="match status" value="1"/>
</dbReference>
<sequence>MSERIRVAIIGAGLAGLTCAGRLAQAGLSVTLFDKGRGPGGRLATRRADDGLRFDHGALWLAARDPGFAAC</sequence>
<dbReference type="Gene3D" id="3.50.50.60">
    <property type="entry name" value="FAD/NAD(P)-binding domain"/>
    <property type="match status" value="1"/>
</dbReference>
<comment type="caution">
    <text evidence="1">The sequence shown here is derived from an EMBL/GenBank/DDBJ whole genome shotgun (WGS) entry which is preliminary data.</text>
</comment>
<feature type="non-terminal residue" evidence="1">
    <location>
        <position position="71"/>
    </location>
</feature>
<protein>
    <submittedName>
        <fullName evidence="1">FAD-dependent oxidoreductase</fullName>
    </submittedName>
</protein>
<dbReference type="SUPFAM" id="SSF51905">
    <property type="entry name" value="FAD/NAD(P)-binding domain"/>
    <property type="match status" value="1"/>
</dbReference>
<name>A0A4Z1CDB0_9RHOB</name>
<accession>A0A4Z1CDB0</accession>
<dbReference type="PANTHER" id="PTHR16128">
    <property type="entry name" value="FAD/NAD(P)-BINDING OXIDOREDUCTASE FAMILY PROTEIN"/>
    <property type="match status" value="1"/>
</dbReference>
<evidence type="ECO:0000313" key="1">
    <source>
        <dbReference type="EMBL" id="TGN44114.1"/>
    </source>
</evidence>
<organism evidence="1 2">
    <name type="scientific">Paracoccus liaowanqingii</name>
    <dbReference type="NCBI Taxonomy" id="2560053"/>
    <lineage>
        <taxon>Bacteria</taxon>
        <taxon>Pseudomonadati</taxon>
        <taxon>Pseudomonadota</taxon>
        <taxon>Alphaproteobacteria</taxon>
        <taxon>Rhodobacterales</taxon>
        <taxon>Paracoccaceae</taxon>
        <taxon>Paracoccus</taxon>
    </lineage>
</organism>
<dbReference type="Proteomes" id="UP000297972">
    <property type="component" value="Unassembled WGS sequence"/>
</dbReference>
<dbReference type="AlphaFoldDB" id="A0A4Z1CDB0"/>
<dbReference type="Pfam" id="PF13450">
    <property type="entry name" value="NAD_binding_8"/>
    <property type="match status" value="1"/>
</dbReference>
<evidence type="ECO:0000313" key="2">
    <source>
        <dbReference type="Proteomes" id="UP000297972"/>
    </source>
</evidence>
<dbReference type="EMBL" id="SRPG01000339">
    <property type="protein sequence ID" value="TGN44114.1"/>
    <property type="molecule type" value="Genomic_DNA"/>
</dbReference>
<dbReference type="OrthoDB" id="5792777at2"/>
<dbReference type="RefSeq" id="WP_135819098.1">
    <property type="nucleotide sequence ID" value="NZ_SRPG01000339.1"/>
</dbReference>
<gene>
    <name evidence="1" type="ORF">E4L95_20350</name>
</gene>
<dbReference type="InterPro" id="IPR036188">
    <property type="entry name" value="FAD/NAD-bd_sf"/>
</dbReference>
<proteinExistence type="predicted"/>
<reference evidence="1 2" key="1">
    <citation type="submission" date="2019-03" db="EMBL/GenBank/DDBJ databases">
        <authorList>
            <person name="Li J."/>
        </authorList>
    </citation>
    <scope>NUCLEOTIDE SEQUENCE [LARGE SCALE GENOMIC DNA]</scope>
    <source>
        <strain evidence="1 2">3058</strain>
    </source>
</reference>
<keyword evidence="2" id="KW-1185">Reference proteome</keyword>
<dbReference type="PRINTS" id="PR00419">
    <property type="entry name" value="ADXRDTASE"/>
</dbReference>